<dbReference type="FunFam" id="3.40.50.300:FF:002695">
    <property type="entry name" value="ABC multidrug transporter, putative"/>
    <property type="match status" value="1"/>
</dbReference>
<name>A0A914ZM79_PARUN</name>
<dbReference type="GO" id="GO:0090374">
    <property type="term" value="P:oligopeptide export from mitochondrion"/>
    <property type="evidence" value="ECO:0007669"/>
    <property type="project" value="TreeGrafter"/>
</dbReference>
<dbReference type="WBParaSite" id="PgB03_g104_t05">
    <property type="protein sequence ID" value="PgB03_g104_t05"/>
    <property type="gene ID" value="PgB03_g104"/>
</dbReference>
<dbReference type="Pfam" id="PF00005">
    <property type="entry name" value="ABC_tran"/>
    <property type="match status" value="1"/>
</dbReference>
<organism evidence="2 3">
    <name type="scientific">Parascaris univalens</name>
    <name type="common">Nematode worm</name>
    <dbReference type="NCBI Taxonomy" id="6257"/>
    <lineage>
        <taxon>Eukaryota</taxon>
        <taxon>Metazoa</taxon>
        <taxon>Ecdysozoa</taxon>
        <taxon>Nematoda</taxon>
        <taxon>Chromadorea</taxon>
        <taxon>Rhabditida</taxon>
        <taxon>Spirurina</taxon>
        <taxon>Ascaridomorpha</taxon>
        <taxon>Ascaridoidea</taxon>
        <taxon>Ascarididae</taxon>
        <taxon>Parascaris</taxon>
    </lineage>
</organism>
<accession>A0A914ZM79</accession>
<dbReference type="SUPFAM" id="SSF52540">
    <property type="entry name" value="P-loop containing nucleoside triphosphate hydrolases"/>
    <property type="match status" value="1"/>
</dbReference>
<dbReference type="GO" id="GO:0005743">
    <property type="term" value="C:mitochondrial inner membrane"/>
    <property type="evidence" value="ECO:0007669"/>
    <property type="project" value="TreeGrafter"/>
</dbReference>
<dbReference type="Proteomes" id="UP000887569">
    <property type="component" value="Unplaced"/>
</dbReference>
<evidence type="ECO:0000313" key="3">
    <source>
        <dbReference type="WBParaSite" id="PgB03_g104_t05"/>
    </source>
</evidence>
<dbReference type="InterPro" id="IPR003439">
    <property type="entry name" value="ABC_transporter-like_ATP-bd"/>
</dbReference>
<dbReference type="Gene3D" id="3.40.50.300">
    <property type="entry name" value="P-loop containing nucleotide triphosphate hydrolases"/>
    <property type="match status" value="1"/>
</dbReference>
<proteinExistence type="predicted"/>
<dbReference type="AlphaFoldDB" id="A0A914ZM79"/>
<protein>
    <submittedName>
        <fullName evidence="3">ABC transporter domain-containing protein</fullName>
    </submittedName>
</protein>
<feature type="domain" description="ABC transporter" evidence="1">
    <location>
        <begin position="7"/>
        <end position="61"/>
    </location>
</feature>
<dbReference type="PANTHER" id="PTHR43394">
    <property type="entry name" value="ATP-DEPENDENT PERMEASE MDL1, MITOCHONDRIAL"/>
    <property type="match status" value="1"/>
</dbReference>
<evidence type="ECO:0000313" key="2">
    <source>
        <dbReference type="Proteomes" id="UP000887569"/>
    </source>
</evidence>
<sequence>MVREAAQLANAHTFIEEFPDGYKTLVGERGAALSGGQKQRIAIARALLKNPPVLIFDEATSALDAESENIVREALNRATHGRTVIIIAHRLSSIQNADTIAVLKDRKIVEQGTHTQLLKKGGEYYNLRRLQYHSS</sequence>
<dbReference type="InterPro" id="IPR027417">
    <property type="entry name" value="P-loop_NTPase"/>
</dbReference>
<dbReference type="InterPro" id="IPR039421">
    <property type="entry name" value="Type_1_exporter"/>
</dbReference>
<keyword evidence="2" id="KW-1185">Reference proteome</keyword>
<dbReference type="GO" id="GO:0015421">
    <property type="term" value="F:ABC-type oligopeptide transporter activity"/>
    <property type="evidence" value="ECO:0007669"/>
    <property type="project" value="TreeGrafter"/>
</dbReference>
<dbReference type="GO" id="GO:0016887">
    <property type="term" value="F:ATP hydrolysis activity"/>
    <property type="evidence" value="ECO:0007669"/>
    <property type="project" value="InterPro"/>
</dbReference>
<reference evidence="3" key="1">
    <citation type="submission" date="2022-11" db="UniProtKB">
        <authorList>
            <consortium name="WormBaseParasite"/>
        </authorList>
    </citation>
    <scope>IDENTIFICATION</scope>
</reference>
<evidence type="ECO:0000259" key="1">
    <source>
        <dbReference type="Pfam" id="PF00005"/>
    </source>
</evidence>
<dbReference type="GO" id="GO:0005524">
    <property type="term" value="F:ATP binding"/>
    <property type="evidence" value="ECO:0007669"/>
    <property type="project" value="InterPro"/>
</dbReference>
<dbReference type="PANTHER" id="PTHR43394:SF1">
    <property type="entry name" value="ATP-BINDING CASSETTE SUB-FAMILY B MEMBER 10, MITOCHONDRIAL"/>
    <property type="match status" value="1"/>
</dbReference>